<evidence type="ECO:0000259" key="5">
    <source>
        <dbReference type="PROSITE" id="PS51078"/>
    </source>
</evidence>
<dbReference type="GO" id="GO:0003677">
    <property type="term" value="F:DNA binding"/>
    <property type="evidence" value="ECO:0007669"/>
    <property type="project" value="UniProtKB-KW"/>
</dbReference>
<evidence type="ECO:0000256" key="2">
    <source>
        <dbReference type="ARBA" id="ARBA00023125"/>
    </source>
</evidence>
<name>A0A9D1A371_9FIRM</name>
<dbReference type="Proteomes" id="UP000824250">
    <property type="component" value="Unassembled WGS sequence"/>
</dbReference>
<dbReference type="InterPro" id="IPR050707">
    <property type="entry name" value="HTH_MetabolicPath_Reg"/>
</dbReference>
<sequence>MEDGGKNPIQVAGKLFAVIELLAEHGPMGIMELSTSLGFHKSTVHRLVTSLQQLGYVRQDEESMKYGLSLKFLEISGKILDRTDMTALVHPYLKRLSEQTRETVHLVRREGTEAVYIDKEEDGAGSIRMISRVGSRIPLYCSGVGKALLAEMEDREIREIWEHSRILRLTPKTITELDGLMEHIEAVRKNGYALDDEENEEGVRCVAVSLPDYHKRPVYAMSISAPAARMTEERIEKLGEDVLKIKKELSAAMGF</sequence>
<dbReference type="GO" id="GO:0045892">
    <property type="term" value="P:negative regulation of DNA-templated transcription"/>
    <property type="evidence" value="ECO:0007669"/>
    <property type="project" value="TreeGrafter"/>
</dbReference>
<dbReference type="InterPro" id="IPR005471">
    <property type="entry name" value="Tscrpt_reg_IclR_N"/>
</dbReference>
<dbReference type="InterPro" id="IPR036388">
    <property type="entry name" value="WH-like_DNA-bd_sf"/>
</dbReference>
<keyword evidence="1" id="KW-0805">Transcription regulation</keyword>
<dbReference type="PANTHER" id="PTHR30136">
    <property type="entry name" value="HELIX-TURN-HELIX TRANSCRIPTIONAL REGULATOR, ICLR FAMILY"/>
    <property type="match status" value="1"/>
</dbReference>
<keyword evidence="3" id="KW-0804">Transcription</keyword>
<dbReference type="PANTHER" id="PTHR30136:SF24">
    <property type="entry name" value="HTH-TYPE TRANSCRIPTIONAL REPRESSOR ALLR"/>
    <property type="match status" value="1"/>
</dbReference>
<dbReference type="GO" id="GO:0003700">
    <property type="term" value="F:DNA-binding transcription factor activity"/>
    <property type="evidence" value="ECO:0007669"/>
    <property type="project" value="TreeGrafter"/>
</dbReference>
<dbReference type="Pfam" id="PF09339">
    <property type="entry name" value="HTH_IclR"/>
    <property type="match status" value="1"/>
</dbReference>
<dbReference type="PROSITE" id="PS51077">
    <property type="entry name" value="HTH_ICLR"/>
    <property type="match status" value="1"/>
</dbReference>
<dbReference type="Gene3D" id="3.30.450.40">
    <property type="match status" value="1"/>
</dbReference>
<dbReference type="AlphaFoldDB" id="A0A9D1A371"/>
<evidence type="ECO:0000256" key="3">
    <source>
        <dbReference type="ARBA" id="ARBA00023163"/>
    </source>
</evidence>
<dbReference type="InterPro" id="IPR014757">
    <property type="entry name" value="Tscrpt_reg_IclR_C"/>
</dbReference>
<feature type="domain" description="IclR-ED" evidence="5">
    <location>
        <begin position="71"/>
        <end position="255"/>
    </location>
</feature>
<proteinExistence type="predicted"/>
<keyword evidence="2" id="KW-0238">DNA-binding</keyword>
<evidence type="ECO:0000256" key="1">
    <source>
        <dbReference type="ARBA" id="ARBA00023015"/>
    </source>
</evidence>
<accession>A0A9D1A371</accession>
<dbReference type="SMART" id="SM00346">
    <property type="entry name" value="HTH_ICLR"/>
    <property type="match status" value="1"/>
</dbReference>
<dbReference type="EMBL" id="DVGC01000025">
    <property type="protein sequence ID" value="HIR05179.1"/>
    <property type="molecule type" value="Genomic_DNA"/>
</dbReference>
<comment type="caution">
    <text evidence="6">The sequence shown here is derived from an EMBL/GenBank/DDBJ whole genome shotgun (WGS) entry which is preliminary data.</text>
</comment>
<dbReference type="InterPro" id="IPR029016">
    <property type="entry name" value="GAF-like_dom_sf"/>
</dbReference>
<dbReference type="SUPFAM" id="SSF55781">
    <property type="entry name" value="GAF domain-like"/>
    <property type="match status" value="1"/>
</dbReference>
<evidence type="ECO:0000313" key="6">
    <source>
        <dbReference type="EMBL" id="HIR05179.1"/>
    </source>
</evidence>
<dbReference type="Gene3D" id="1.10.10.10">
    <property type="entry name" value="Winged helix-like DNA-binding domain superfamily/Winged helix DNA-binding domain"/>
    <property type="match status" value="1"/>
</dbReference>
<dbReference type="PROSITE" id="PS51078">
    <property type="entry name" value="ICLR_ED"/>
    <property type="match status" value="1"/>
</dbReference>
<dbReference type="Pfam" id="PF01614">
    <property type="entry name" value="IclR_C"/>
    <property type="match status" value="1"/>
</dbReference>
<evidence type="ECO:0000313" key="7">
    <source>
        <dbReference type="Proteomes" id="UP000824250"/>
    </source>
</evidence>
<feature type="domain" description="HTH iclR-type" evidence="4">
    <location>
        <begin position="9"/>
        <end position="70"/>
    </location>
</feature>
<protein>
    <submittedName>
        <fullName evidence="6">IclR family transcriptional regulator</fullName>
    </submittedName>
</protein>
<organism evidence="6 7">
    <name type="scientific">Candidatus Copromonas faecavium</name>
    <name type="common">nom. illeg.</name>
    <dbReference type="NCBI Taxonomy" id="2840740"/>
    <lineage>
        <taxon>Bacteria</taxon>
        <taxon>Bacillati</taxon>
        <taxon>Bacillota</taxon>
        <taxon>Clostridia</taxon>
        <taxon>Lachnospirales</taxon>
        <taxon>Lachnospiraceae</taxon>
        <taxon>Candidatus Copromonas (nom. illeg.)</taxon>
    </lineage>
</organism>
<reference evidence="6" key="2">
    <citation type="journal article" date="2021" name="PeerJ">
        <title>Extensive microbial diversity within the chicken gut microbiome revealed by metagenomics and culture.</title>
        <authorList>
            <person name="Gilroy R."/>
            <person name="Ravi A."/>
            <person name="Getino M."/>
            <person name="Pursley I."/>
            <person name="Horton D.L."/>
            <person name="Alikhan N.F."/>
            <person name="Baker D."/>
            <person name="Gharbi K."/>
            <person name="Hall N."/>
            <person name="Watson M."/>
            <person name="Adriaenssens E.M."/>
            <person name="Foster-Nyarko E."/>
            <person name="Jarju S."/>
            <person name="Secka A."/>
            <person name="Antonio M."/>
            <person name="Oren A."/>
            <person name="Chaudhuri R.R."/>
            <person name="La Ragione R."/>
            <person name="Hildebrand F."/>
            <person name="Pallen M.J."/>
        </authorList>
    </citation>
    <scope>NUCLEOTIDE SEQUENCE</scope>
    <source>
        <strain evidence="6">CHK180-2868</strain>
    </source>
</reference>
<dbReference type="InterPro" id="IPR036390">
    <property type="entry name" value="WH_DNA-bd_sf"/>
</dbReference>
<evidence type="ECO:0000259" key="4">
    <source>
        <dbReference type="PROSITE" id="PS51077"/>
    </source>
</evidence>
<dbReference type="SUPFAM" id="SSF46785">
    <property type="entry name" value="Winged helix' DNA-binding domain"/>
    <property type="match status" value="1"/>
</dbReference>
<reference evidence="6" key="1">
    <citation type="submission" date="2020-10" db="EMBL/GenBank/DDBJ databases">
        <authorList>
            <person name="Gilroy R."/>
        </authorList>
    </citation>
    <scope>NUCLEOTIDE SEQUENCE</scope>
    <source>
        <strain evidence="6">CHK180-2868</strain>
    </source>
</reference>
<gene>
    <name evidence="6" type="ORF">IAB28_04355</name>
</gene>